<proteinExistence type="inferred from homology"/>
<reference evidence="7" key="1">
    <citation type="submission" date="2020-06" db="EMBL/GenBank/DDBJ databases">
        <title>Stable isotope informed genome-resolved metagenomics uncovers potential trophic interactions in rhizosphere soil.</title>
        <authorList>
            <person name="Starr E.P."/>
            <person name="Shi S."/>
            <person name="Blazewicz S.J."/>
            <person name="Koch B.J."/>
            <person name="Probst A.J."/>
            <person name="Hungate B.A."/>
            <person name="Pett-Ridge J."/>
            <person name="Firestone M.K."/>
            <person name="Banfield J.F."/>
        </authorList>
    </citation>
    <scope>NUCLEOTIDE SEQUENCE</scope>
    <source>
        <strain evidence="7">YM_69_17</strain>
    </source>
</reference>
<evidence type="ECO:0000256" key="3">
    <source>
        <dbReference type="ARBA" id="ARBA00022964"/>
    </source>
</evidence>
<dbReference type="InterPro" id="IPR051178">
    <property type="entry name" value="TfdA_dioxygenase"/>
</dbReference>
<dbReference type="InterPro" id="IPR042098">
    <property type="entry name" value="TauD-like_sf"/>
</dbReference>
<evidence type="ECO:0000256" key="1">
    <source>
        <dbReference type="ARBA" id="ARBA00005896"/>
    </source>
</evidence>
<feature type="domain" description="TauD/TfdA-like" evidence="6">
    <location>
        <begin position="5"/>
        <end position="68"/>
    </location>
</feature>
<dbReference type="GO" id="GO:0016706">
    <property type="term" value="F:2-oxoglutarate-dependent dioxygenase activity"/>
    <property type="evidence" value="ECO:0007669"/>
    <property type="project" value="UniProtKB-ARBA"/>
</dbReference>
<keyword evidence="5" id="KW-0408">Iron</keyword>
<evidence type="ECO:0000256" key="4">
    <source>
        <dbReference type="ARBA" id="ARBA00023002"/>
    </source>
</evidence>
<accession>A0A952FQ08</accession>
<keyword evidence="3 7" id="KW-0223">Dioxygenase</keyword>
<gene>
    <name evidence="7" type="ORF">JF625_24825</name>
</gene>
<dbReference type="PANTHER" id="PTHR43779:SF3">
    <property type="entry name" value="(3R)-3-[(CARBOXYMETHYL)AMINO]FATTY ACID OXYGENASE_DECARBOXYLASE"/>
    <property type="match status" value="1"/>
</dbReference>
<evidence type="ECO:0000313" key="7">
    <source>
        <dbReference type="EMBL" id="MBW8728351.1"/>
    </source>
</evidence>
<evidence type="ECO:0000313" key="8">
    <source>
        <dbReference type="Proteomes" id="UP000700706"/>
    </source>
</evidence>
<keyword evidence="2" id="KW-0479">Metal-binding</keyword>
<evidence type="ECO:0000259" key="6">
    <source>
        <dbReference type="Pfam" id="PF02668"/>
    </source>
</evidence>
<dbReference type="SUPFAM" id="SSF51197">
    <property type="entry name" value="Clavaminate synthase-like"/>
    <property type="match status" value="1"/>
</dbReference>
<organism evidence="7 8">
    <name type="scientific">Inquilinus limosus</name>
    <dbReference type="NCBI Taxonomy" id="171674"/>
    <lineage>
        <taxon>Bacteria</taxon>
        <taxon>Pseudomonadati</taxon>
        <taxon>Pseudomonadota</taxon>
        <taxon>Alphaproteobacteria</taxon>
        <taxon>Rhodospirillales</taxon>
        <taxon>Rhodospirillaceae</taxon>
        <taxon>Inquilinus</taxon>
    </lineage>
</organism>
<dbReference type="InterPro" id="IPR003819">
    <property type="entry name" value="TauD/TfdA-like"/>
</dbReference>
<keyword evidence="4" id="KW-0560">Oxidoreductase</keyword>
<comment type="similarity">
    <text evidence="1">Belongs to the TfdA dioxygenase family.</text>
</comment>
<dbReference type="PANTHER" id="PTHR43779">
    <property type="entry name" value="DIOXYGENASE RV0097-RELATED"/>
    <property type="match status" value="1"/>
</dbReference>
<evidence type="ECO:0000256" key="5">
    <source>
        <dbReference type="ARBA" id="ARBA00023004"/>
    </source>
</evidence>
<dbReference type="Pfam" id="PF02668">
    <property type="entry name" value="TauD"/>
    <property type="match status" value="1"/>
</dbReference>
<sequence length="70" mass="7786">MSFTTRPLSGLLGLEISGLDLAGPPDDATFARVKSLFEANSVVVFRDQRITPEQHIAFSRRFGELEIHVQ</sequence>
<dbReference type="GO" id="GO:0046872">
    <property type="term" value="F:metal ion binding"/>
    <property type="evidence" value="ECO:0007669"/>
    <property type="project" value="UniProtKB-KW"/>
</dbReference>
<dbReference type="Gene3D" id="3.60.130.10">
    <property type="entry name" value="Clavaminate synthase-like"/>
    <property type="match status" value="1"/>
</dbReference>
<dbReference type="Proteomes" id="UP000700706">
    <property type="component" value="Unassembled WGS sequence"/>
</dbReference>
<feature type="non-terminal residue" evidence="7">
    <location>
        <position position="70"/>
    </location>
</feature>
<dbReference type="AlphaFoldDB" id="A0A952FQ08"/>
<comment type="caution">
    <text evidence="7">The sequence shown here is derived from an EMBL/GenBank/DDBJ whole genome shotgun (WGS) entry which is preliminary data.</text>
</comment>
<protein>
    <submittedName>
        <fullName evidence="7">TauD/TfdA family dioxygenase</fullName>
    </submittedName>
</protein>
<name>A0A952FQ08_9PROT</name>
<evidence type="ECO:0000256" key="2">
    <source>
        <dbReference type="ARBA" id="ARBA00022723"/>
    </source>
</evidence>
<dbReference type="EMBL" id="JAEKLZ010000394">
    <property type="protein sequence ID" value="MBW8728351.1"/>
    <property type="molecule type" value="Genomic_DNA"/>
</dbReference>